<dbReference type="InterPro" id="IPR011711">
    <property type="entry name" value="GntR_C"/>
</dbReference>
<dbReference type="Gene3D" id="1.10.10.10">
    <property type="entry name" value="Winged helix-like DNA-binding domain superfamily/Winged helix DNA-binding domain"/>
    <property type="match status" value="1"/>
</dbReference>
<dbReference type="SUPFAM" id="SSF46785">
    <property type="entry name" value="Winged helix' DNA-binding domain"/>
    <property type="match status" value="1"/>
</dbReference>
<dbReference type="STRING" id="1137993.SAMN05660209_01391"/>
<dbReference type="RefSeq" id="WP_091152841.1">
    <property type="nucleotide sequence ID" value="NZ_FNOT01000003.1"/>
</dbReference>
<evidence type="ECO:0000313" key="6">
    <source>
        <dbReference type="Proteomes" id="UP000198921"/>
    </source>
</evidence>
<dbReference type="InterPro" id="IPR036388">
    <property type="entry name" value="WH-like_DNA-bd_sf"/>
</dbReference>
<dbReference type="PANTHER" id="PTHR43537:SF41">
    <property type="entry name" value="TRANSCRIPTIONAL REGULATORY PROTEIN"/>
    <property type="match status" value="1"/>
</dbReference>
<keyword evidence="6" id="KW-1185">Reference proteome</keyword>
<evidence type="ECO:0000256" key="3">
    <source>
        <dbReference type="ARBA" id="ARBA00023163"/>
    </source>
</evidence>
<dbReference type="InterPro" id="IPR000524">
    <property type="entry name" value="Tscrpt_reg_HTH_GntR"/>
</dbReference>
<evidence type="ECO:0000256" key="1">
    <source>
        <dbReference type="ARBA" id="ARBA00023015"/>
    </source>
</evidence>
<dbReference type="OrthoDB" id="3570892at2"/>
<evidence type="ECO:0000313" key="5">
    <source>
        <dbReference type="EMBL" id="SDX82820.1"/>
    </source>
</evidence>
<reference evidence="6" key="1">
    <citation type="submission" date="2016-10" db="EMBL/GenBank/DDBJ databases">
        <authorList>
            <person name="Varghese N."/>
            <person name="Submissions S."/>
        </authorList>
    </citation>
    <scope>NUCLEOTIDE SEQUENCE [LARGE SCALE GENOMIC DNA]</scope>
    <source>
        <strain evidence="6">DSM 45422</strain>
    </source>
</reference>
<dbReference type="PRINTS" id="PR00035">
    <property type="entry name" value="HTHGNTR"/>
</dbReference>
<dbReference type="SUPFAM" id="SSF48008">
    <property type="entry name" value="GntR ligand-binding domain-like"/>
    <property type="match status" value="1"/>
</dbReference>
<dbReference type="SMART" id="SM00345">
    <property type="entry name" value="HTH_GNTR"/>
    <property type="match status" value="1"/>
</dbReference>
<name>A0A1H3EW16_9ACTN</name>
<dbReference type="PROSITE" id="PS50949">
    <property type="entry name" value="HTH_GNTR"/>
    <property type="match status" value="1"/>
</dbReference>
<dbReference type="InterPro" id="IPR036390">
    <property type="entry name" value="WH_DNA-bd_sf"/>
</dbReference>
<dbReference type="GO" id="GO:0003700">
    <property type="term" value="F:DNA-binding transcription factor activity"/>
    <property type="evidence" value="ECO:0007669"/>
    <property type="project" value="InterPro"/>
</dbReference>
<evidence type="ECO:0000256" key="2">
    <source>
        <dbReference type="ARBA" id="ARBA00023125"/>
    </source>
</evidence>
<dbReference type="EMBL" id="FNOT01000003">
    <property type="protein sequence ID" value="SDX82820.1"/>
    <property type="molecule type" value="Genomic_DNA"/>
</dbReference>
<keyword evidence="2 5" id="KW-0238">DNA-binding</keyword>
<feature type="domain" description="HTH gntR-type" evidence="4">
    <location>
        <begin position="4"/>
        <end position="70"/>
    </location>
</feature>
<gene>
    <name evidence="5" type="ORF">SAMN05660209_01391</name>
</gene>
<dbReference type="PANTHER" id="PTHR43537">
    <property type="entry name" value="TRANSCRIPTIONAL REGULATOR, GNTR FAMILY"/>
    <property type="match status" value="1"/>
</dbReference>
<dbReference type="SMART" id="SM00895">
    <property type="entry name" value="FCD"/>
    <property type="match status" value="1"/>
</dbReference>
<proteinExistence type="predicted"/>
<dbReference type="Proteomes" id="UP000198921">
    <property type="component" value="Unassembled WGS sequence"/>
</dbReference>
<keyword evidence="3" id="KW-0804">Transcription</keyword>
<sequence length="225" mass="24626">MAEESAGSRVARGLRERLWTGAIPPGTLLSQADIAAEYGVSRIPVRDALHVLATEGLVQLGVTGATVTSLSIPELQELYEMREAVEPVVTAIAVPNVGRAEIAQMAALADRMEAGETSPGEWLEANARFHALVYERADRPRMVALTEQLRRLTDRYVHLHLDVIGDVEHLHREHRQILAAVRAGDPREVAELTRLHLATSHDFILQYLLRTGLAGDGTEQRPAAG</sequence>
<dbReference type="Pfam" id="PF07729">
    <property type="entry name" value="FCD"/>
    <property type="match status" value="1"/>
</dbReference>
<evidence type="ECO:0000259" key="4">
    <source>
        <dbReference type="PROSITE" id="PS50949"/>
    </source>
</evidence>
<accession>A0A1H3EW16</accession>
<dbReference type="InterPro" id="IPR008920">
    <property type="entry name" value="TF_FadR/GntR_C"/>
</dbReference>
<protein>
    <submittedName>
        <fullName evidence="5">DNA-binding transcriptional regulator, GntR family</fullName>
    </submittedName>
</protein>
<dbReference type="AlphaFoldDB" id="A0A1H3EW16"/>
<keyword evidence="1" id="KW-0805">Transcription regulation</keyword>
<dbReference type="Gene3D" id="1.20.120.530">
    <property type="entry name" value="GntR ligand-binding domain-like"/>
    <property type="match status" value="1"/>
</dbReference>
<dbReference type="Pfam" id="PF00392">
    <property type="entry name" value="GntR"/>
    <property type="match status" value="1"/>
</dbReference>
<dbReference type="GO" id="GO:0003677">
    <property type="term" value="F:DNA binding"/>
    <property type="evidence" value="ECO:0007669"/>
    <property type="project" value="UniProtKB-KW"/>
</dbReference>
<organism evidence="5 6">
    <name type="scientific">Geodermatophilus africanus</name>
    <dbReference type="NCBI Taxonomy" id="1137993"/>
    <lineage>
        <taxon>Bacteria</taxon>
        <taxon>Bacillati</taxon>
        <taxon>Actinomycetota</taxon>
        <taxon>Actinomycetes</taxon>
        <taxon>Geodermatophilales</taxon>
        <taxon>Geodermatophilaceae</taxon>
        <taxon>Geodermatophilus</taxon>
    </lineage>
</organism>